<organism evidence="1 2">
    <name type="scientific">Sphingomonas glacialis</name>
    <dbReference type="NCBI Taxonomy" id="658225"/>
    <lineage>
        <taxon>Bacteria</taxon>
        <taxon>Pseudomonadati</taxon>
        <taxon>Pseudomonadota</taxon>
        <taxon>Alphaproteobacteria</taxon>
        <taxon>Sphingomonadales</taxon>
        <taxon>Sphingomonadaceae</taxon>
        <taxon>Sphingomonas</taxon>
    </lineage>
</organism>
<dbReference type="RefSeq" id="WP_189674709.1">
    <property type="nucleotide sequence ID" value="NZ_BNAQ01000001.1"/>
</dbReference>
<dbReference type="Pfam" id="PF06821">
    <property type="entry name" value="Ser_hydrolase"/>
    <property type="match status" value="1"/>
</dbReference>
<evidence type="ECO:0008006" key="3">
    <source>
        <dbReference type="Google" id="ProtNLM"/>
    </source>
</evidence>
<dbReference type="InterPro" id="IPR029058">
    <property type="entry name" value="AB_hydrolase_fold"/>
</dbReference>
<proteinExistence type="predicted"/>
<accession>A0ABQ3L9L8</accession>
<protein>
    <recommendedName>
        <fullName evidence="3">Alpha/beta hydrolase</fullName>
    </recommendedName>
</protein>
<name>A0ABQ3L9L8_9SPHN</name>
<evidence type="ECO:0000313" key="2">
    <source>
        <dbReference type="Proteomes" id="UP000652430"/>
    </source>
</evidence>
<dbReference type="EMBL" id="BNAQ01000001">
    <property type="protein sequence ID" value="GHH07431.1"/>
    <property type="molecule type" value="Genomic_DNA"/>
</dbReference>
<evidence type="ECO:0000313" key="1">
    <source>
        <dbReference type="EMBL" id="GHH07431.1"/>
    </source>
</evidence>
<reference evidence="2" key="1">
    <citation type="journal article" date="2019" name="Int. J. Syst. Evol. Microbiol.">
        <title>The Global Catalogue of Microorganisms (GCM) 10K type strain sequencing project: providing services to taxonomists for standard genome sequencing and annotation.</title>
        <authorList>
            <consortium name="The Broad Institute Genomics Platform"/>
            <consortium name="The Broad Institute Genome Sequencing Center for Infectious Disease"/>
            <person name="Wu L."/>
            <person name="Ma J."/>
        </authorList>
    </citation>
    <scope>NUCLEOTIDE SEQUENCE [LARGE SCALE GENOMIC DNA]</scope>
    <source>
        <strain evidence="2">CGMCC 1.8957</strain>
    </source>
</reference>
<dbReference type="Proteomes" id="UP000652430">
    <property type="component" value="Unassembled WGS sequence"/>
</dbReference>
<comment type="caution">
    <text evidence="1">The sequence shown here is derived from an EMBL/GenBank/DDBJ whole genome shotgun (WGS) entry which is preliminary data.</text>
</comment>
<dbReference type="SUPFAM" id="SSF53474">
    <property type="entry name" value="alpha/beta-Hydrolases"/>
    <property type="match status" value="1"/>
</dbReference>
<keyword evidence="2" id="KW-1185">Reference proteome</keyword>
<dbReference type="InterPro" id="IPR010662">
    <property type="entry name" value="RBBP9/YdeN"/>
</dbReference>
<sequence length="226" mass="24315">MIQPILLTVPGLLGSSDDHWQTRWERERRDTHRIDLGDWDNPNRTVWMSRIDQAVAAARGPVVLVAHSLGCQAVTWWANASGPSGASSVLGALLVAPPATERAALDPRIACFGNDPRRALPFVSLLVASEDDPYATIEESQALARKWGSGLVDIGRAGHINARSGLGSWPQGQAAAELLRDARTGNVRTLARQAQAVLLDGEFDATRPVPSGLGQASSRDRTPVRH</sequence>
<dbReference type="Gene3D" id="3.40.50.1820">
    <property type="entry name" value="alpha/beta hydrolase"/>
    <property type="match status" value="1"/>
</dbReference>
<gene>
    <name evidence="1" type="ORF">GCM10008023_01510</name>
</gene>